<dbReference type="EMBL" id="PEJP01000044">
    <property type="protein sequence ID" value="RYO52985.1"/>
    <property type="molecule type" value="Genomic_DNA"/>
</dbReference>
<reference evidence="2" key="1">
    <citation type="journal article" date="2019" name="bioRxiv">
        <title>Genomics, evolutionary history and diagnostics of the Alternaria alternata species group including apple and Asian pear pathotypes.</title>
        <authorList>
            <person name="Armitage A.D."/>
            <person name="Cockerton H.M."/>
            <person name="Sreenivasaprasad S."/>
            <person name="Woodhall J.W."/>
            <person name="Lane C.R."/>
            <person name="Harrison R.J."/>
            <person name="Clarkson J.P."/>
        </authorList>
    </citation>
    <scope>NUCLEOTIDE SEQUENCE [LARGE SCALE GENOMIC DNA]</scope>
    <source>
        <strain evidence="2">RGR 97.0016</strain>
    </source>
</reference>
<dbReference type="Proteomes" id="UP000293823">
    <property type="component" value="Unassembled WGS sequence"/>
</dbReference>
<evidence type="ECO:0000313" key="2">
    <source>
        <dbReference type="Proteomes" id="UP000293823"/>
    </source>
</evidence>
<comment type="caution">
    <text evidence="1">The sequence shown here is derived from an EMBL/GenBank/DDBJ whole genome shotgun (WGS) entry which is preliminary data.</text>
</comment>
<protein>
    <submittedName>
        <fullName evidence="1">Uncharacterized protein</fullName>
    </submittedName>
</protein>
<name>A0A4Q4R951_9PLEO</name>
<keyword evidence="2" id="KW-1185">Reference proteome</keyword>
<dbReference type="AlphaFoldDB" id="A0A4Q4R951"/>
<accession>A0A4Q4R951</accession>
<proteinExistence type="predicted"/>
<evidence type="ECO:0000313" key="1">
    <source>
        <dbReference type="EMBL" id="RYO52985.1"/>
    </source>
</evidence>
<gene>
    <name evidence="1" type="ORF">AA0113_g9607</name>
</gene>
<sequence>MNCWIQGVPLSRNIVDFQRLVEKKAERVLVDDSFLNIILSLLQFKEVYRDADKVDPMVIAQSALALDANLDEYARDLAQEAPFENRQLLDAEHSHFAHKGYFHCHHPQMRQCSIFAGFEYQARIIQETHRFNDHGIACTASASSKGRFLKFAQYLSRPGDARSRWSHI</sequence>
<organism evidence="1 2">
    <name type="scientific">Alternaria arborescens</name>
    <dbReference type="NCBI Taxonomy" id="156630"/>
    <lineage>
        <taxon>Eukaryota</taxon>
        <taxon>Fungi</taxon>
        <taxon>Dikarya</taxon>
        <taxon>Ascomycota</taxon>
        <taxon>Pezizomycotina</taxon>
        <taxon>Dothideomycetes</taxon>
        <taxon>Pleosporomycetidae</taxon>
        <taxon>Pleosporales</taxon>
        <taxon>Pleosporineae</taxon>
        <taxon>Pleosporaceae</taxon>
        <taxon>Alternaria</taxon>
        <taxon>Alternaria sect. Alternaria</taxon>
    </lineage>
</organism>